<proteinExistence type="predicted"/>
<keyword evidence="2" id="KW-0282">Flagellum</keyword>
<dbReference type="Proteomes" id="UP000664940">
    <property type="component" value="Unassembled WGS sequence"/>
</dbReference>
<name>A0A834EKY3_9CHIR</name>
<evidence type="ECO:0000313" key="2">
    <source>
        <dbReference type="EMBL" id="KAF6117967.1"/>
    </source>
</evidence>
<protein>
    <submittedName>
        <fullName evidence="2">Cilia and flagella associated protein 44</fullName>
    </submittedName>
</protein>
<feature type="region of interest" description="Disordered" evidence="1">
    <location>
        <begin position="1"/>
        <end position="102"/>
    </location>
</feature>
<evidence type="ECO:0000256" key="1">
    <source>
        <dbReference type="SAM" id="MobiDB-lite"/>
    </source>
</evidence>
<feature type="compositionally biased region" description="Polar residues" evidence="1">
    <location>
        <begin position="71"/>
        <end position="86"/>
    </location>
</feature>
<accession>A0A834EKY3</accession>
<comment type="caution">
    <text evidence="2">The sequence shown here is derived from an EMBL/GenBank/DDBJ whole genome shotgun (WGS) entry which is preliminary data.</text>
</comment>
<feature type="compositionally biased region" description="Basic and acidic residues" evidence="1">
    <location>
        <begin position="35"/>
        <end position="44"/>
    </location>
</feature>
<feature type="compositionally biased region" description="Low complexity" evidence="1">
    <location>
        <begin position="17"/>
        <end position="30"/>
    </location>
</feature>
<keyword evidence="2" id="KW-0966">Cell projection</keyword>
<dbReference type="AlphaFoldDB" id="A0A834EKY3"/>
<organism evidence="2 3">
    <name type="scientific">Phyllostomus discolor</name>
    <name type="common">pale spear-nosed bat</name>
    <dbReference type="NCBI Taxonomy" id="89673"/>
    <lineage>
        <taxon>Eukaryota</taxon>
        <taxon>Metazoa</taxon>
        <taxon>Chordata</taxon>
        <taxon>Craniata</taxon>
        <taxon>Vertebrata</taxon>
        <taxon>Euteleostomi</taxon>
        <taxon>Mammalia</taxon>
        <taxon>Eutheria</taxon>
        <taxon>Laurasiatheria</taxon>
        <taxon>Chiroptera</taxon>
        <taxon>Yangochiroptera</taxon>
        <taxon>Phyllostomidae</taxon>
        <taxon>Phyllostominae</taxon>
        <taxon>Phyllostomus</taxon>
    </lineage>
</organism>
<sequence>MKEPDDHDTDEGKSDRSQSSTRQSLGSSQTISRSVTKEDDKVSEDITDETLTEGEKSYLVDDDSDEEHLEGSSSSFQDDYQESTGESRYMKTPGSATEEAEEEVKKKISETFFYDYIQLVSVPYVTLDSNIPLDLLTLVYPFVPYV</sequence>
<dbReference type="EMBL" id="JABVXQ010000003">
    <property type="protein sequence ID" value="KAF6117967.1"/>
    <property type="molecule type" value="Genomic_DNA"/>
</dbReference>
<gene>
    <name evidence="2" type="ORF">HJG60_002702</name>
</gene>
<reference evidence="2 3" key="1">
    <citation type="journal article" date="2020" name="Nature">
        <title>Six reference-quality genomes reveal evolution of bat adaptations.</title>
        <authorList>
            <person name="Jebb D."/>
            <person name="Huang Z."/>
            <person name="Pippel M."/>
            <person name="Hughes G.M."/>
            <person name="Lavrichenko K."/>
            <person name="Devanna P."/>
            <person name="Winkler S."/>
            <person name="Jermiin L.S."/>
            <person name="Skirmuntt E.C."/>
            <person name="Katzourakis A."/>
            <person name="Burkitt-Gray L."/>
            <person name="Ray D.A."/>
            <person name="Sullivan K.A.M."/>
            <person name="Roscito J.G."/>
            <person name="Kirilenko B.M."/>
            <person name="Davalos L.M."/>
            <person name="Corthals A.P."/>
            <person name="Power M.L."/>
            <person name="Jones G."/>
            <person name="Ransome R.D."/>
            <person name="Dechmann D.K.N."/>
            <person name="Locatelli A.G."/>
            <person name="Puechmaille S.J."/>
            <person name="Fedrigo O."/>
            <person name="Jarvis E.D."/>
            <person name="Hiller M."/>
            <person name="Vernes S.C."/>
            <person name="Myers E.W."/>
            <person name="Teeling E.C."/>
        </authorList>
    </citation>
    <scope>NUCLEOTIDE SEQUENCE [LARGE SCALE GENOMIC DNA]</scope>
    <source>
        <strain evidence="2">Bat1K_MPI-CBG_1</strain>
    </source>
</reference>
<keyword evidence="2" id="KW-0969">Cilium</keyword>
<evidence type="ECO:0000313" key="3">
    <source>
        <dbReference type="Proteomes" id="UP000664940"/>
    </source>
</evidence>
<feature type="compositionally biased region" description="Basic and acidic residues" evidence="1">
    <location>
        <begin position="1"/>
        <end position="16"/>
    </location>
</feature>